<evidence type="ECO:0000313" key="2">
    <source>
        <dbReference type="EMBL" id="RCH99495.1"/>
    </source>
</evidence>
<feature type="compositionally biased region" description="Polar residues" evidence="1">
    <location>
        <begin position="33"/>
        <end position="48"/>
    </location>
</feature>
<feature type="region of interest" description="Disordered" evidence="1">
    <location>
        <begin position="249"/>
        <end position="301"/>
    </location>
</feature>
<accession>A0A367KBA3</accession>
<feature type="compositionally biased region" description="Basic and acidic residues" evidence="1">
    <location>
        <begin position="352"/>
        <end position="373"/>
    </location>
</feature>
<feature type="region of interest" description="Disordered" evidence="1">
    <location>
        <begin position="334"/>
        <end position="373"/>
    </location>
</feature>
<feature type="compositionally biased region" description="Basic and acidic residues" evidence="1">
    <location>
        <begin position="334"/>
        <end position="344"/>
    </location>
</feature>
<feature type="compositionally biased region" description="Low complexity" evidence="1">
    <location>
        <begin position="17"/>
        <end position="29"/>
    </location>
</feature>
<feature type="region of interest" description="Disordered" evidence="1">
    <location>
        <begin position="576"/>
        <end position="621"/>
    </location>
</feature>
<dbReference type="OrthoDB" id="2278319at2759"/>
<sequence>MDRNTDINFSNQPTEQRSSSIDRSAYSSAEAQRAQTTLHPGGTLQSSDIGLGTETMVPRKQQDIPRNVNGFDLFHLNIEQQPTFNDPDKRHTFVQTQETPDVRARKTSEPSVATQISPPPRYAANQQRRSVPYDETISFFGDSNATDNKHYPSRSLLDQDGLHRGSIGTLPHAGDSRERRRSSALSGSGEQQRDSLSTPMHRTSSALSGAGDFLPREESSTTPAMNDVPIGDKALHPEDKVSAAPAVIGNLPSTHEPAGLLPQSDQTPTPQSPTVNQGASTHQPLEGEDKNREKSYSEMASEAAANVTATAKGAMATVATGATAAAAALFGTKNDEERAKRESNVEPAIHGQEADYDSKDKVRRESAPDDQHPFCKSVHEPVIHGQTACYHCVKTDDEKAQVKPSAAEITGTAAALGAAGTVGTAGAVLVTPDPIGTSSVIEDDDSDIDHILKRPANTGAQSTGVQPTGIQSTDQPTEWAGQPYPATDGVLVADKHNFGLNRPLPSESNNESMSSTRAINGDPITEEDEIKQRASTAPTDKTIESPSEHQQNRRSSLTAGLRSKAAAGGAAFASAFRRLSHGPSSPTETDRRVSDAEAFKQQQQMQHHHHVHGADKAIDTEKQVNNYAIPEDVMKARENNRQLEEDYGKNYPKKEFTRQSGPISQSPQVVPTDIDTPYDTRAVGESGFTHGSDRATGPTGAAVADTAGASAVGASAGATAAANADANKTLENITPSRPREEVTTTSSVPESKTQPATSSVPESKTQPPTSSAPESRAQPATSAAPESRTQPATISPTNSTNTWTTAPMVADQPRHAFGGSYAFGNRDIVAPVQQGITKVPGIESMKVADVPGQTEGQDNFVKGDNEQRRTSRKGSIQV</sequence>
<feature type="region of interest" description="Disordered" evidence="1">
    <location>
        <begin position="722"/>
        <end position="810"/>
    </location>
</feature>
<feature type="region of interest" description="Disordered" evidence="1">
    <location>
        <begin position="1"/>
        <end position="50"/>
    </location>
</feature>
<feature type="compositionally biased region" description="Low complexity" evidence="1">
    <location>
        <begin position="262"/>
        <end position="274"/>
    </location>
</feature>
<keyword evidence="3" id="KW-1185">Reference proteome</keyword>
<feature type="region of interest" description="Disordered" evidence="1">
    <location>
        <begin position="849"/>
        <end position="878"/>
    </location>
</feature>
<feature type="region of interest" description="Disordered" evidence="1">
    <location>
        <begin position="652"/>
        <end position="701"/>
    </location>
</feature>
<feature type="compositionally biased region" description="Polar residues" evidence="1">
    <location>
        <begin position="506"/>
        <end position="518"/>
    </location>
</feature>
<dbReference type="AlphaFoldDB" id="A0A367KBA3"/>
<evidence type="ECO:0000256" key="1">
    <source>
        <dbReference type="SAM" id="MobiDB-lite"/>
    </source>
</evidence>
<gene>
    <name evidence="2" type="ORF">CU097_007052</name>
</gene>
<comment type="caution">
    <text evidence="2">The sequence shown here is derived from an EMBL/GenBank/DDBJ whole genome shotgun (WGS) entry which is preliminary data.</text>
</comment>
<feature type="compositionally biased region" description="Polar residues" evidence="1">
    <location>
        <begin position="458"/>
        <end position="476"/>
    </location>
</feature>
<feature type="compositionally biased region" description="Polar residues" evidence="1">
    <location>
        <begin position="658"/>
        <end position="669"/>
    </location>
</feature>
<feature type="compositionally biased region" description="Basic and acidic residues" evidence="1">
    <location>
        <begin position="588"/>
        <end position="598"/>
    </location>
</feature>
<feature type="region of interest" description="Disordered" evidence="1">
    <location>
        <begin position="456"/>
        <end position="563"/>
    </location>
</feature>
<feature type="compositionally biased region" description="Polar residues" evidence="1">
    <location>
        <begin position="1"/>
        <end position="16"/>
    </location>
</feature>
<feature type="compositionally biased region" description="Basic and acidic residues" evidence="1">
    <location>
        <begin position="285"/>
        <end position="296"/>
    </location>
</feature>
<feature type="compositionally biased region" description="Polar residues" evidence="1">
    <location>
        <begin position="787"/>
        <end position="805"/>
    </location>
</feature>
<feature type="compositionally biased region" description="Basic and acidic residues" evidence="1">
    <location>
        <begin position="541"/>
        <end position="551"/>
    </location>
</feature>
<evidence type="ECO:0000313" key="3">
    <source>
        <dbReference type="Proteomes" id="UP000252139"/>
    </source>
</evidence>
<feature type="region of interest" description="Disordered" evidence="1">
    <location>
        <begin position="143"/>
        <end position="234"/>
    </location>
</feature>
<feature type="compositionally biased region" description="Polar residues" evidence="1">
    <location>
        <begin position="743"/>
        <end position="781"/>
    </location>
</feature>
<feature type="region of interest" description="Disordered" evidence="1">
    <location>
        <begin position="94"/>
        <end position="129"/>
    </location>
</feature>
<reference evidence="2 3" key="1">
    <citation type="journal article" date="2018" name="G3 (Bethesda)">
        <title>Phylogenetic and Phylogenomic Definition of Rhizopus Species.</title>
        <authorList>
            <person name="Gryganskyi A.P."/>
            <person name="Golan J."/>
            <person name="Dolatabadi S."/>
            <person name="Mondo S."/>
            <person name="Robb S."/>
            <person name="Idnurm A."/>
            <person name="Muszewska A."/>
            <person name="Steczkiewicz K."/>
            <person name="Masonjones S."/>
            <person name="Liao H.L."/>
            <person name="Gajdeczka M.T."/>
            <person name="Anike F."/>
            <person name="Vuek A."/>
            <person name="Anishchenko I.M."/>
            <person name="Voigt K."/>
            <person name="de Hoog G.S."/>
            <person name="Smith M.E."/>
            <person name="Heitman J."/>
            <person name="Vilgalys R."/>
            <person name="Stajich J.E."/>
        </authorList>
    </citation>
    <scope>NUCLEOTIDE SEQUENCE [LARGE SCALE GENOMIC DNA]</scope>
    <source>
        <strain evidence="2 3">CBS 357.93</strain>
    </source>
</reference>
<organism evidence="2 3">
    <name type="scientific">Rhizopus azygosporus</name>
    <name type="common">Rhizopus microsporus var. azygosporus</name>
    <dbReference type="NCBI Taxonomy" id="86630"/>
    <lineage>
        <taxon>Eukaryota</taxon>
        <taxon>Fungi</taxon>
        <taxon>Fungi incertae sedis</taxon>
        <taxon>Mucoromycota</taxon>
        <taxon>Mucoromycotina</taxon>
        <taxon>Mucoromycetes</taxon>
        <taxon>Mucorales</taxon>
        <taxon>Mucorineae</taxon>
        <taxon>Rhizopodaceae</taxon>
        <taxon>Rhizopus</taxon>
    </lineage>
</organism>
<feature type="compositionally biased region" description="Polar residues" evidence="1">
    <location>
        <begin position="183"/>
        <end position="207"/>
    </location>
</feature>
<protein>
    <submittedName>
        <fullName evidence="2">Uncharacterized protein</fullName>
    </submittedName>
</protein>
<proteinExistence type="predicted"/>
<dbReference type="EMBL" id="PJQL01000119">
    <property type="protein sequence ID" value="RCH99495.1"/>
    <property type="molecule type" value="Genomic_DNA"/>
</dbReference>
<feature type="compositionally biased region" description="Basic and acidic residues" evidence="1">
    <location>
        <begin position="612"/>
        <end position="621"/>
    </location>
</feature>
<dbReference type="Proteomes" id="UP000252139">
    <property type="component" value="Unassembled WGS sequence"/>
</dbReference>
<name>A0A367KBA3_RHIAZ</name>